<feature type="compositionally biased region" description="Basic and acidic residues" evidence="1">
    <location>
        <begin position="1"/>
        <end position="11"/>
    </location>
</feature>
<feature type="region of interest" description="Disordered" evidence="1">
    <location>
        <begin position="177"/>
        <end position="283"/>
    </location>
</feature>
<evidence type="ECO:0000313" key="2">
    <source>
        <dbReference type="EMBL" id="TKC46893.1"/>
    </source>
</evidence>
<proteinExistence type="predicted"/>
<evidence type="ECO:0000256" key="1">
    <source>
        <dbReference type="SAM" id="MobiDB-lite"/>
    </source>
</evidence>
<protein>
    <submittedName>
        <fullName evidence="2">Uncharacterized protein</fullName>
    </submittedName>
</protein>
<accession>A0A4U1FBF0</accession>
<dbReference type="EMBL" id="RWIC01000238">
    <property type="protein sequence ID" value="TKC46893.1"/>
    <property type="molecule type" value="Genomic_DNA"/>
</dbReference>
<feature type="non-terminal residue" evidence="2">
    <location>
        <position position="1"/>
    </location>
</feature>
<evidence type="ECO:0000313" key="3">
    <source>
        <dbReference type="Proteomes" id="UP000308365"/>
    </source>
</evidence>
<feature type="region of interest" description="Disordered" evidence="1">
    <location>
        <begin position="1"/>
        <end position="75"/>
    </location>
</feature>
<feature type="compositionally biased region" description="Low complexity" evidence="1">
    <location>
        <begin position="53"/>
        <end position="72"/>
    </location>
</feature>
<sequence>GLPEQLNKRMNEVQALRPEGAWSHPFPWQPDSVPCHGSHSPRGGAMGSRRGDSGPSAGATAGSTAGATKSQSRGGDACGVDPACTCRVIPAGPGTGCRRGPHRLATLLPSTGGTICDGQEAPSQHTGNCWFGTVRKGWRVCSKAHDGKASLDSVPGAGCWRTSQACAPPLRSPPYDSPLCSHSGPVHDQHPGPSSPAAARLPLNPSLPSPTPVLPQSSATPPPSQDSFLDPILSPPRFGPPPPHSPVPSARSQSVKVQGQGRWPPSPRPLISEVKGNPGVRRS</sequence>
<feature type="compositionally biased region" description="Pro residues" evidence="1">
    <location>
        <begin position="233"/>
        <end position="246"/>
    </location>
</feature>
<reference evidence="3" key="1">
    <citation type="journal article" date="2019" name="IScience">
        <title>Narwhal Genome Reveals Long-Term Low Genetic Diversity despite Current Large Abundance Size.</title>
        <authorList>
            <person name="Westbury M.V."/>
            <person name="Petersen B."/>
            <person name="Garde E."/>
            <person name="Heide-Jorgensen M.P."/>
            <person name="Lorenzen E.D."/>
        </authorList>
    </citation>
    <scope>NUCLEOTIDE SEQUENCE [LARGE SCALE GENOMIC DNA]</scope>
</reference>
<name>A0A4U1FBF0_MONMO</name>
<organism evidence="2 3">
    <name type="scientific">Monodon monoceros</name>
    <name type="common">Narwhal</name>
    <name type="synonym">Ceratodon monodon</name>
    <dbReference type="NCBI Taxonomy" id="40151"/>
    <lineage>
        <taxon>Eukaryota</taxon>
        <taxon>Metazoa</taxon>
        <taxon>Chordata</taxon>
        <taxon>Craniata</taxon>
        <taxon>Vertebrata</taxon>
        <taxon>Euteleostomi</taxon>
        <taxon>Mammalia</taxon>
        <taxon>Eutheria</taxon>
        <taxon>Laurasiatheria</taxon>
        <taxon>Artiodactyla</taxon>
        <taxon>Whippomorpha</taxon>
        <taxon>Cetacea</taxon>
        <taxon>Odontoceti</taxon>
        <taxon>Monodontidae</taxon>
        <taxon>Monodon</taxon>
    </lineage>
</organism>
<comment type="caution">
    <text evidence="2">The sequence shown here is derived from an EMBL/GenBank/DDBJ whole genome shotgun (WGS) entry which is preliminary data.</text>
</comment>
<dbReference type="Proteomes" id="UP000308365">
    <property type="component" value="Unassembled WGS sequence"/>
</dbReference>
<gene>
    <name evidence="2" type="ORF">EI555_006763</name>
</gene>
<dbReference type="AlphaFoldDB" id="A0A4U1FBF0"/>
<feature type="compositionally biased region" description="Low complexity" evidence="1">
    <location>
        <begin position="191"/>
        <end position="204"/>
    </location>
</feature>